<dbReference type="Proteomes" id="UP000184330">
    <property type="component" value="Unassembled WGS sequence"/>
</dbReference>
<evidence type="ECO:0000313" key="4">
    <source>
        <dbReference type="Proteomes" id="UP000184330"/>
    </source>
</evidence>
<reference evidence="3 4" key="1">
    <citation type="submission" date="2016-03" db="EMBL/GenBank/DDBJ databases">
        <authorList>
            <person name="Ploux O."/>
        </authorList>
    </citation>
    <scope>NUCLEOTIDE SEQUENCE [LARGE SCALE GENOMIC DNA]</scope>
    <source>
        <strain evidence="3 4">UAMH 11012</strain>
    </source>
</reference>
<accession>A0A1L7X6W4</accession>
<organism evidence="3 4">
    <name type="scientific">Phialocephala subalpina</name>
    <dbReference type="NCBI Taxonomy" id="576137"/>
    <lineage>
        <taxon>Eukaryota</taxon>
        <taxon>Fungi</taxon>
        <taxon>Dikarya</taxon>
        <taxon>Ascomycota</taxon>
        <taxon>Pezizomycotina</taxon>
        <taxon>Leotiomycetes</taxon>
        <taxon>Helotiales</taxon>
        <taxon>Mollisiaceae</taxon>
        <taxon>Phialocephala</taxon>
        <taxon>Phialocephala fortinii species complex</taxon>
    </lineage>
</organism>
<evidence type="ECO:0000256" key="1">
    <source>
        <dbReference type="SAM" id="MobiDB-lite"/>
    </source>
</evidence>
<sequence length="644" mass="73086">MEPPRQPRAEILSRTGSAQKGKTRPRNDAKWESLKDEIFRIYMAEDNTLSVTMLLIEQMHNFKRSPRKWKEKLKEWNFEKNLSQDEMKILVAKAERRSKEANKETIFFHNGNMIPPTKVTNWQRRIAATALTPASPSAQTPASIAYFTPQYSIQSATTKHAPVAEHTTVASTRKDTPFHQFFIIRPTQTIIGSGETTDPSIRVGDVSSIAQLHPLLGTAALKYCELKITLAHLTCRFGDELLRLLFETEDTTKFVNIVSNTLRSIRLSSDRDEFQWCQDLLDLLGQTLIANDGDDTDHKRALAVATVVARSTGFQNVQCEISREHVLGWWFHCGGLYEEAISYLIPAFLFDIEHPSHLRTRRPCYLPPSAADILHESYQKLGPAHEWQAISNRLTIGRNRWQGPLPQTIFNRLREKMEFGDLNTSTGPDPGFTYEITDYIENHLAAVLVHIFHPMQTAQIYCFLARHHLNCLHPQRCASSLLSALESATSVERCQSCRTCITRFLISLTPVCEKMAREGLEEKLLEGTFLEGMWLEGMWLEGMWLEGKWLEVKCALEIAICAVADLLELCKDSAWNSVFSTWRRHIRGMYSDLEQVEETLSDIGVHVPGENLRFIVLGVCEHYGQGGMIGSDAVPGAVHCEGHH</sequence>
<gene>
    <name evidence="3" type="ORF">PAC_10666</name>
</gene>
<dbReference type="OrthoDB" id="5986190at2759"/>
<name>A0A1L7X6W4_9HELO</name>
<dbReference type="EMBL" id="FJOG01000016">
    <property type="protein sequence ID" value="CZR60770.1"/>
    <property type="molecule type" value="Genomic_DNA"/>
</dbReference>
<dbReference type="Pfam" id="PF14420">
    <property type="entry name" value="Clr5"/>
    <property type="match status" value="1"/>
</dbReference>
<feature type="domain" description="Clr5" evidence="2">
    <location>
        <begin position="28"/>
        <end position="80"/>
    </location>
</feature>
<dbReference type="InterPro" id="IPR025676">
    <property type="entry name" value="Clr5_dom"/>
</dbReference>
<evidence type="ECO:0000259" key="2">
    <source>
        <dbReference type="Pfam" id="PF14420"/>
    </source>
</evidence>
<evidence type="ECO:0000313" key="3">
    <source>
        <dbReference type="EMBL" id="CZR60770.1"/>
    </source>
</evidence>
<keyword evidence="4" id="KW-1185">Reference proteome</keyword>
<proteinExistence type="predicted"/>
<dbReference type="PANTHER" id="PTHR38788:SF3">
    <property type="entry name" value="CLR5 DOMAIN-CONTAINING PROTEIN"/>
    <property type="match status" value="1"/>
</dbReference>
<dbReference type="PANTHER" id="PTHR38788">
    <property type="entry name" value="CLR5 DOMAIN-CONTAINING PROTEIN"/>
    <property type="match status" value="1"/>
</dbReference>
<feature type="region of interest" description="Disordered" evidence="1">
    <location>
        <begin position="1"/>
        <end position="28"/>
    </location>
</feature>
<dbReference type="AlphaFoldDB" id="A0A1L7X6W4"/>
<protein>
    <recommendedName>
        <fullName evidence="2">Clr5 domain-containing protein</fullName>
    </recommendedName>
</protein>